<dbReference type="PROSITE" id="PS50110">
    <property type="entry name" value="RESPONSE_REGULATORY"/>
    <property type="match status" value="1"/>
</dbReference>
<dbReference type="Gene3D" id="2.40.50.1020">
    <property type="entry name" value="LytTr DNA-binding domain"/>
    <property type="match status" value="1"/>
</dbReference>
<dbReference type="GO" id="GO:0003677">
    <property type="term" value="F:DNA binding"/>
    <property type="evidence" value="ECO:0007669"/>
    <property type="project" value="InterPro"/>
</dbReference>
<dbReference type="PROSITE" id="PS50930">
    <property type="entry name" value="HTH_LYTTR"/>
    <property type="match status" value="1"/>
</dbReference>
<keyword evidence="3" id="KW-0597">Phosphoprotein</keyword>
<dbReference type="AlphaFoldDB" id="A0A7Y3SUC8"/>
<accession>A0A7Y3SUC8</accession>
<evidence type="ECO:0000259" key="4">
    <source>
        <dbReference type="PROSITE" id="PS50110"/>
    </source>
</evidence>
<dbReference type="SMART" id="SM00448">
    <property type="entry name" value="REC"/>
    <property type="match status" value="1"/>
</dbReference>
<organism evidence="6 7">
    <name type="scientific">Clostridium estertheticum</name>
    <dbReference type="NCBI Taxonomy" id="238834"/>
    <lineage>
        <taxon>Bacteria</taxon>
        <taxon>Bacillati</taxon>
        <taxon>Bacillota</taxon>
        <taxon>Clostridia</taxon>
        <taxon>Eubacteriales</taxon>
        <taxon>Clostridiaceae</taxon>
        <taxon>Clostridium</taxon>
    </lineage>
</organism>
<dbReference type="Proteomes" id="UP000531659">
    <property type="component" value="Unassembled WGS sequence"/>
</dbReference>
<evidence type="ECO:0000313" key="7">
    <source>
        <dbReference type="Proteomes" id="UP000531659"/>
    </source>
</evidence>
<dbReference type="PANTHER" id="PTHR37299:SF1">
    <property type="entry name" value="STAGE 0 SPORULATION PROTEIN A HOMOLOG"/>
    <property type="match status" value="1"/>
</dbReference>
<evidence type="ECO:0000256" key="1">
    <source>
        <dbReference type="ARBA" id="ARBA00018672"/>
    </source>
</evidence>
<name>A0A7Y3SUC8_9CLOT</name>
<dbReference type="InterPro" id="IPR046947">
    <property type="entry name" value="LytR-like"/>
</dbReference>
<gene>
    <name evidence="6" type="ORF">HLQ16_04835</name>
</gene>
<dbReference type="RefSeq" id="WP_171296028.1">
    <property type="nucleotide sequence ID" value="NZ_CP077615.1"/>
</dbReference>
<dbReference type="PANTHER" id="PTHR37299">
    <property type="entry name" value="TRANSCRIPTIONAL REGULATOR-RELATED"/>
    <property type="match status" value="1"/>
</dbReference>
<dbReference type="InterPro" id="IPR011006">
    <property type="entry name" value="CheY-like_superfamily"/>
</dbReference>
<dbReference type="EMBL" id="JABEYB010000003">
    <property type="protein sequence ID" value="NNU75250.1"/>
    <property type="molecule type" value="Genomic_DNA"/>
</dbReference>
<protein>
    <recommendedName>
        <fullName evidence="1">Stage 0 sporulation protein A homolog</fullName>
    </recommendedName>
</protein>
<dbReference type="GeneID" id="83591364"/>
<feature type="domain" description="Response regulatory" evidence="4">
    <location>
        <begin position="3"/>
        <end position="117"/>
    </location>
</feature>
<dbReference type="Gene3D" id="3.40.50.2300">
    <property type="match status" value="1"/>
</dbReference>
<dbReference type="GO" id="GO:0000156">
    <property type="term" value="F:phosphorelay response regulator activity"/>
    <property type="evidence" value="ECO:0007669"/>
    <property type="project" value="InterPro"/>
</dbReference>
<evidence type="ECO:0000259" key="5">
    <source>
        <dbReference type="PROSITE" id="PS50930"/>
    </source>
</evidence>
<proteinExistence type="predicted"/>
<feature type="domain" description="HTH LytTR-type" evidence="5">
    <location>
        <begin position="140"/>
        <end position="226"/>
    </location>
</feature>
<evidence type="ECO:0000313" key="6">
    <source>
        <dbReference type="EMBL" id="NNU75250.1"/>
    </source>
</evidence>
<dbReference type="InterPro" id="IPR007492">
    <property type="entry name" value="LytTR_DNA-bd_dom"/>
</dbReference>
<evidence type="ECO:0000256" key="2">
    <source>
        <dbReference type="ARBA" id="ARBA00024867"/>
    </source>
</evidence>
<evidence type="ECO:0000256" key="3">
    <source>
        <dbReference type="PROSITE-ProRule" id="PRU00169"/>
    </source>
</evidence>
<sequence>MLKIAVCEDDQNQRQDLVKMLEKNLNKEQYDISEFSSGEELLLSIKKFDMYFLDIQMNELTGIEVAKKIRSINEISVIIFITGFKGYVFEAFDVRAFHYILKPVQEEKFKEILRSALTQFEKNDKFIITRIMGNLNKIFIKDILYIESEQRKLKVHTSCNIIEYYYKISDMEHELQGCGFFRCHKSYIVNLKYVQSFDSSSITLRNCEKIYLSKYKSADFSRKFMYYLKNEEQ</sequence>
<reference evidence="6 7" key="1">
    <citation type="submission" date="2020-05" db="EMBL/GenBank/DDBJ databases">
        <title>Complete genome of Clostridium estertheticum subspecies estertheticum, isolated from Vacuum packed lamb meat from New Zealand imported to Switzerland.</title>
        <authorList>
            <person name="Wambui J."/>
            <person name="Stevens M.J.A."/>
            <person name="Stephan R."/>
        </authorList>
    </citation>
    <scope>NUCLEOTIDE SEQUENCE [LARGE SCALE GENOMIC DNA]</scope>
    <source>
        <strain evidence="6 7">CEST001</strain>
    </source>
</reference>
<dbReference type="Pfam" id="PF00072">
    <property type="entry name" value="Response_reg"/>
    <property type="match status" value="1"/>
</dbReference>
<dbReference type="Pfam" id="PF04397">
    <property type="entry name" value="LytTR"/>
    <property type="match status" value="1"/>
</dbReference>
<dbReference type="InterPro" id="IPR001789">
    <property type="entry name" value="Sig_transdc_resp-reg_receiver"/>
</dbReference>
<comment type="caution">
    <text evidence="6">The sequence shown here is derived from an EMBL/GenBank/DDBJ whole genome shotgun (WGS) entry which is preliminary data.</text>
</comment>
<dbReference type="SUPFAM" id="SSF52172">
    <property type="entry name" value="CheY-like"/>
    <property type="match status" value="1"/>
</dbReference>
<feature type="modified residue" description="4-aspartylphosphate" evidence="3">
    <location>
        <position position="54"/>
    </location>
</feature>
<comment type="function">
    <text evidence="2">May play the central regulatory role in sporulation. It may be an element of the effector pathway responsible for the activation of sporulation genes in response to nutritional stress. Spo0A may act in concert with spo0H (a sigma factor) to control the expression of some genes that are critical to the sporulation process.</text>
</comment>
<dbReference type="SMART" id="SM00850">
    <property type="entry name" value="LytTR"/>
    <property type="match status" value="1"/>
</dbReference>